<evidence type="ECO:0000313" key="1">
    <source>
        <dbReference type="EMBL" id="ETN99368.1"/>
    </source>
</evidence>
<organism evidence="1 2">
    <name type="scientific">Reticulomyxa filosa</name>
    <dbReference type="NCBI Taxonomy" id="46433"/>
    <lineage>
        <taxon>Eukaryota</taxon>
        <taxon>Sar</taxon>
        <taxon>Rhizaria</taxon>
        <taxon>Retaria</taxon>
        <taxon>Foraminifera</taxon>
        <taxon>Monothalamids</taxon>
        <taxon>Reticulomyxidae</taxon>
        <taxon>Reticulomyxa</taxon>
    </lineage>
</organism>
<comment type="caution">
    <text evidence="1">The sequence shown here is derived from an EMBL/GenBank/DDBJ whole genome shotgun (WGS) entry which is preliminary data.</text>
</comment>
<dbReference type="EMBL" id="ASPP01044151">
    <property type="protein sequence ID" value="ETN99368.1"/>
    <property type="molecule type" value="Genomic_DNA"/>
</dbReference>
<keyword evidence="2" id="KW-1185">Reference proteome</keyword>
<dbReference type="AlphaFoldDB" id="X6LCX9"/>
<sequence>MATCPKKNNKKKKKIEAYENQCLPQIQVPEKVLEKYELKSRRCLRDSVVCVCPKKEDPIFRILTKIRGKYDKRAITDLPHVHLFFPFLPQEIFYEIYAIMTEAVQYYKQEKENEYLQKFELVFETFERYHGTGKQYIQKYMFDCLNHVLQSSDNKEVANTVTCLCEEERNLPSHYAPHLTLGQMTEEEFKTAKNELQTIILEELLSQTPTND</sequence>
<reference evidence="1 2" key="1">
    <citation type="journal article" date="2013" name="Curr. Biol.">
        <title>The Genome of the Foraminiferan Reticulomyxa filosa.</title>
        <authorList>
            <person name="Glockner G."/>
            <person name="Hulsmann N."/>
            <person name="Schleicher M."/>
            <person name="Noegel A.A."/>
            <person name="Eichinger L."/>
            <person name="Gallinger C."/>
            <person name="Pawlowski J."/>
            <person name="Sierra R."/>
            <person name="Euteneuer U."/>
            <person name="Pillet L."/>
            <person name="Moustafa A."/>
            <person name="Platzer M."/>
            <person name="Groth M."/>
            <person name="Szafranski K."/>
            <person name="Schliwa M."/>
        </authorList>
    </citation>
    <scope>NUCLEOTIDE SEQUENCE [LARGE SCALE GENOMIC DNA]</scope>
</reference>
<dbReference type="Pfam" id="PF13563">
    <property type="entry name" value="2_5_RNA_ligase2"/>
    <property type="match status" value="1"/>
</dbReference>
<evidence type="ECO:0000313" key="2">
    <source>
        <dbReference type="Proteomes" id="UP000023152"/>
    </source>
</evidence>
<proteinExistence type="predicted"/>
<dbReference type="Proteomes" id="UP000023152">
    <property type="component" value="Unassembled WGS sequence"/>
</dbReference>
<feature type="non-terminal residue" evidence="1">
    <location>
        <position position="212"/>
    </location>
</feature>
<name>X6LCX9_RETFI</name>
<dbReference type="Gene3D" id="3.90.1140.10">
    <property type="entry name" value="Cyclic phosphodiesterase"/>
    <property type="match status" value="1"/>
</dbReference>
<accession>X6LCX9</accession>
<gene>
    <name evidence="1" type="ORF">RFI_38113</name>
</gene>
<protein>
    <submittedName>
        <fullName evidence="1">Uncharacterized protein</fullName>
    </submittedName>
</protein>